<organism evidence="6 7">
    <name type="scientific">Micromonospora viridifaciens</name>
    <dbReference type="NCBI Taxonomy" id="1881"/>
    <lineage>
        <taxon>Bacteria</taxon>
        <taxon>Bacillati</taxon>
        <taxon>Actinomycetota</taxon>
        <taxon>Actinomycetes</taxon>
        <taxon>Micromonosporales</taxon>
        <taxon>Micromonosporaceae</taxon>
        <taxon>Micromonospora</taxon>
    </lineage>
</organism>
<keyword evidence="2 5" id="KW-0812">Transmembrane</keyword>
<keyword evidence="7" id="KW-1185">Reference proteome</keyword>
<name>A0A1C4XLQ6_MICVI</name>
<feature type="transmembrane region" description="Helical" evidence="5">
    <location>
        <begin position="69"/>
        <end position="87"/>
    </location>
</feature>
<reference evidence="7" key="1">
    <citation type="submission" date="2016-06" db="EMBL/GenBank/DDBJ databases">
        <authorList>
            <person name="Varghese N."/>
            <person name="Submissions Spin"/>
        </authorList>
    </citation>
    <scope>NUCLEOTIDE SEQUENCE [LARGE SCALE GENOMIC DNA]</scope>
    <source>
        <strain evidence="7">DSM 43909</strain>
    </source>
</reference>
<dbReference type="RefSeq" id="WP_089007146.1">
    <property type="nucleotide sequence ID" value="NZ_LT607411.1"/>
</dbReference>
<comment type="subcellular location">
    <subcellularLocation>
        <location evidence="1">Membrane</location>
        <topology evidence="1">Multi-pass membrane protein</topology>
    </subcellularLocation>
</comment>
<dbReference type="InterPro" id="IPR032808">
    <property type="entry name" value="DoxX"/>
</dbReference>
<dbReference type="GO" id="GO:0016020">
    <property type="term" value="C:membrane"/>
    <property type="evidence" value="ECO:0007669"/>
    <property type="project" value="UniProtKB-SubCell"/>
</dbReference>
<evidence type="ECO:0000256" key="1">
    <source>
        <dbReference type="ARBA" id="ARBA00004141"/>
    </source>
</evidence>
<protein>
    <submittedName>
        <fullName evidence="6">DoxX-like family protein</fullName>
    </submittedName>
</protein>
<keyword evidence="3 5" id="KW-1133">Transmembrane helix</keyword>
<dbReference type="Proteomes" id="UP000198242">
    <property type="component" value="Chromosome I"/>
</dbReference>
<dbReference type="EMBL" id="LT607411">
    <property type="protein sequence ID" value="SCF09387.1"/>
    <property type="molecule type" value="Genomic_DNA"/>
</dbReference>
<dbReference type="OrthoDB" id="165191at2"/>
<evidence type="ECO:0000256" key="5">
    <source>
        <dbReference type="SAM" id="Phobius"/>
    </source>
</evidence>
<proteinExistence type="predicted"/>
<evidence type="ECO:0000256" key="2">
    <source>
        <dbReference type="ARBA" id="ARBA00022692"/>
    </source>
</evidence>
<dbReference type="AlphaFoldDB" id="A0A1C4XLQ6"/>
<evidence type="ECO:0000313" key="6">
    <source>
        <dbReference type="EMBL" id="SCF09387.1"/>
    </source>
</evidence>
<accession>A0A1C4XLQ6</accession>
<evidence type="ECO:0000313" key="7">
    <source>
        <dbReference type="Proteomes" id="UP000198242"/>
    </source>
</evidence>
<evidence type="ECO:0000256" key="4">
    <source>
        <dbReference type="ARBA" id="ARBA00023136"/>
    </source>
</evidence>
<keyword evidence="4 5" id="KW-0472">Membrane</keyword>
<evidence type="ECO:0000256" key="3">
    <source>
        <dbReference type="ARBA" id="ARBA00022989"/>
    </source>
</evidence>
<feature type="transmembrane region" description="Helical" evidence="5">
    <location>
        <begin position="99"/>
        <end position="120"/>
    </location>
</feature>
<dbReference type="Pfam" id="PF13564">
    <property type="entry name" value="DoxX_2"/>
    <property type="match status" value="1"/>
</dbReference>
<gene>
    <name evidence="6" type="ORF">GA0074695_3425</name>
</gene>
<sequence>MFIGYVAVAVVAAAMNVWAASLDFRRAEMAVANAGKVEVPPSWLLPLGALKVAGAIGLIVGIAVPLIGVAAAIGLVLFFVCAVFAHLRVGWYSTLPFPIAFLLFAVVALVLRLAMAGNLWDLSPHL</sequence>